<proteinExistence type="predicted"/>
<evidence type="ECO:0000313" key="2">
    <source>
        <dbReference type="EMBL" id="KAE8401264.1"/>
    </source>
</evidence>
<name>A0A5N7D4D9_9EURO</name>
<dbReference type="Proteomes" id="UP000325579">
    <property type="component" value="Unassembled WGS sequence"/>
</dbReference>
<evidence type="ECO:0000256" key="1">
    <source>
        <dbReference type="SAM" id="Phobius"/>
    </source>
</evidence>
<sequence length="75" mass="9216">MACHRNTMLGICFTSYDWTLSCKFQCWNITRRRPLHCLTPFLRHRFVICYLLYFFNFFHTLTSSLFLVPLLFKRK</sequence>
<organism evidence="2 3">
    <name type="scientific">Aspergillus pseudonomiae</name>
    <dbReference type="NCBI Taxonomy" id="1506151"/>
    <lineage>
        <taxon>Eukaryota</taxon>
        <taxon>Fungi</taxon>
        <taxon>Dikarya</taxon>
        <taxon>Ascomycota</taxon>
        <taxon>Pezizomycotina</taxon>
        <taxon>Eurotiomycetes</taxon>
        <taxon>Eurotiomycetidae</taxon>
        <taxon>Eurotiales</taxon>
        <taxon>Aspergillaceae</taxon>
        <taxon>Aspergillus</taxon>
        <taxon>Aspergillus subgen. Circumdati</taxon>
    </lineage>
</organism>
<feature type="transmembrane region" description="Helical" evidence="1">
    <location>
        <begin position="50"/>
        <end position="72"/>
    </location>
</feature>
<keyword evidence="3" id="KW-1185">Reference proteome</keyword>
<dbReference type="GeneID" id="43667423"/>
<keyword evidence="1" id="KW-1133">Transmembrane helix</keyword>
<keyword evidence="1" id="KW-0812">Transmembrane</keyword>
<accession>A0A5N7D4D9</accession>
<evidence type="ECO:0000313" key="3">
    <source>
        <dbReference type="Proteomes" id="UP000325579"/>
    </source>
</evidence>
<protein>
    <submittedName>
        <fullName evidence="2">Uncharacterized protein</fullName>
    </submittedName>
</protein>
<keyword evidence="1" id="KW-0472">Membrane</keyword>
<dbReference type="AlphaFoldDB" id="A0A5N7D4D9"/>
<reference evidence="2 3" key="1">
    <citation type="submission" date="2019-04" db="EMBL/GenBank/DDBJ databases">
        <authorList>
            <consortium name="DOE Joint Genome Institute"/>
            <person name="Mondo S."/>
            <person name="Kjaerbolling I."/>
            <person name="Vesth T."/>
            <person name="Frisvad J.C."/>
            <person name="Nybo J.L."/>
            <person name="Theobald S."/>
            <person name="Kildgaard S."/>
            <person name="Isbrandt T."/>
            <person name="Kuo A."/>
            <person name="Sato A."/>
            <person name="Lyhne E.K."/>
            <person name="Kogle M.E."/>
            <person name="Wiebenga A."/>
            <person name="Kun R.S."/>
            <person name="Lubbers R.J."/>
            <person name="Makela M.R."/>
            <person name="Barry K."/>
            <person name="Chovatia M."/>
            <person name="Clum A."/>
            <person name="Daum C."/>
            <person name="Haridas S."/>
            <person name="He G."/>
            <person name="LaButti K."/>
            <person name="Lipzen A."/>
            <person name="Riley R."/>
            <person name="Salamov A."/>
            <person name="Simmons B.A."/>
            <person name="Magnuson J.K."/>
            <person name="Henrissat B."/>
            <person name="Mortensen U.H."/>
            <person name="Larsen T.O."/>
            <person name="Devries R.P."/>
            <person name="Grigoriev I.V."/>
            <person name="Machida M."/>
            <person name="Baker S.E."/>
            <person name="Andersen M.R."/>
            <person name="Cantor M.N."/>
            <person name="Hua S.X."/>
        </authorList>
    </citation>
    <scope>NUCLEOTIDE SEQUENCE [LARGE SCALE GENOMIC DNA]</scope>
    <source>
        <strain evidence="2 3">CBS 119388</strain>
    </source>
</reference>
<dbReference type="EMBL" id="ML736803">
    <property type="protein sequence ID" value="KAE8401264.1"/>
    <property type="molecule type" value="Genomic_DNA"/>
</dbReference>
<gene>
    <name evidence="2" type="ORF">BDV37DRAFT_255497</name>
</gene>
<dbReference type="RefSeq" id="XP_031938583.1">
    <property type="nucleotide sequence ID" value="XM_032082732.1"/>
</dbReference>